<protein>
    <recommendedName>
        <fullName evidence="2">DUF4316 domain-containing protein</fullName>
    </recommendedName>
</protein>
<sequence length="62" mass="7095">MLDKNNYLKNAELSTEQNCNMIDGIPNNTALPVPPSVPVPEIKPLDKVKEPPRRKRSRELER</sequence>
<accession>A0A6N8I1X0</accession>
<keyword evidence="4" id="KW-1185">Reference proteome</keyword>
<dbReference type="OrthoDB" id="1859567at2"/>
<evidence type="ECO:0000313" key="4">
    <source>
        <dbReference type="Proteomes" id="UP000469440"/>
    </source>
</evidence>
<evidence type="ECO:0000313" key="3">
    <source>
        <dbReference type="EMBL" id="MVB12074.1"/>
    </source>
</evidence>
<organism evidence="3 4">
    <name type="scientific">Caproicibacter fermentans</name>
    <dbReference type="NCBI Taxonomy" id="2576756"/>
    <lineage>
        <taxon>Bacteria</taxon>
        <taxon>Bacillati</taxon>
        <taxon>Bacillota</taxon>
        <taxon>Clostridia</taxon>
        <taxon>Eubacteriales</taxon>
        <taxon>Acutalibacteraceae</taxon>
        <taxon>Caproicibacter</taxon>
    </lineage>
</organism>
<dbReference type="RefSeq" id="WP_066649694.1">
    <property type="nucleotide sequence ID" value="NZ_VWXL01000083.1"/>
</dbReference>
<feature type="compositionally biased region" description="Basic residues" evidence="1">
    <location>
        <begin position="52"/>
        <end position="62"/>
    </location>
</feature>
<dbReference type="Pfam" id="PF14195">
    <property type="entry name" value="DUF4316"/>
    <property type="match status" value="1"/>
</dbReference>
<dbReference type="EMBL" id="VWXL01000083">
    <property type="protein sequence ID" value="MVB12074.1"/>
    <property type="molecule type" value="Genomic_DNA"/>
</dbReference>
<dbReference type="AlphaFoldDB" id="A0A6N8I1X0"/>
<proteinExistence type="predicted"/>
<gene>
    <name evidence="3" type="ORF">CAFE_28050</name>
</gene>
<dbReference type="Proteomes" id="UP000469440">
    <property type="component" value="Unassembled WGS sequence"/>
</dbReference>
<evidence type="ECO:0000259" key="2">
    <source>
        <dbReference type="Pfam" id="PF14195"/>
    </source>
</evidence>
<feature type="region of interest" description="Disordered" evidence="1">
    <location>
        <begin position="22"/>
        <end position="62"/>
    </location>
</feature>
<reference evidence="3 4" key="1">
    <citation type="submission" date="2019-09" db="EMBL/GenBank/DDBJ databases">
        <title>Genome sequence of Clostridium sp. EA1.</title>
        <authorList>
            <person name="Poehlein A."/>
            <person name="Bengelsdorf F.R."/>
            <person name="Daniel R."/>
        </authorList>
    </citation>
    <scope>NUCLEOTIDE SEQUENCE [LARGE SCALE GENOMIC DNA]</scope>
    <source>
        <strain evidence="3 4">EA1</strain>
    </source>
</reference>
<feature type="domain" description="DUF4316" evidence="2">
    <location>
        <begin position="4"/>
        <end position="49"/>
    </location>
</feature>
<comment type="caution">
    <text evidence="3">The sequence shown here is derived from an EMBL/GenBank/DDBJ whole genome shotgun (WGS) entry which is preliminary data.</text>
</comment>
<evidence type="ECO:0000256" key="1">
    <source>
        <dbReference type="SAM" id="MobiDB-lite"/>
    </source>
</evidence>
<name>A0A6N8I1X0_9FIRM</name>
<dbReference type="InterPro" id="IPR025465">
    <property type="entry name" value="DUF4316"/>
</dbReference>